<evidence type="ECO:0000256" key="7">
    <source>
        <dbReference type="SAM" id="Phobius"/>
    </source>
</evidence>
<feature type="transmembrane region" description="Helical" evidence="7">
    <location>
        <begin position="373"/>
        <end position="393"/>
    </location>
</feature>
<evidence type="ECO:0000256" key="4">
    <source>
        <dbReference type="ARBA" id="ARBA00022692"/>
    </source>
</evidence>
<feature type="transmembrane region" description="Helical" evidence="7">
    <location>
        <begin position="80"/>
        <end position="97"/>
    </location>
</feature>
<protein>
    <submittedName>
        <fullName evidence="8">MFS transporter</fullName>
    </submittedName>
</protein>
<dbReference type="InterPro" id="IPR050171">
    <property type="entry name" value="MFS_Transporters"/>
</dbReference>
<feature type="transmembrane region" description="Helical" evidence="7">
    <location>
        <begin position="141"/>
        <end position="164"/>
    </location>
</feature>
<organism evidence="8 9">
    <name type="scientific">Streptomyces camponoticapitis</name>
    <dbReference type="NCBI Taxonomy" id="1616125"/>
    <lineage>
        <taxon>Bacteria</taxon>
        <taxon>Bacillati</taxon>
        <taxon>Actinomycetota</taxon>
        <taxon>Actinomycetes</taxon>
        <taxon>Kitasatosporales</taxon>
        <taxon>Streptomycetaceae</taxon>
        <taxon>Streptomyces</taxon>
    </lineage>
</organism>
<evidence type="ECO:0000313" key="8">
    <source>
        <dbReference type="EMBL" id="GGK22670.1"/>
    </source>
</evidence>
<feature type="transmembrane region" description="Helical" evidence="7">
    <location>
        <begin position="170"/>
        <end position="188"/>
    </location>
</feature>
<evidence type="ECO:0000256" key="1">
    <source>
        <dbReference type="ARBA" id="ARBA00004651"/>
    </source>
</evidence>
<keyword evidence="5 7" id="KW-1133">Transmembrane helix</keyword>
<feature type="transmembrane region" description="Helical" evidence="7">
    <location>
        <begin position="103"/>
        <end position="121"/>
    </location>
</feature>
<reference evidence="9" key="1">
    <citation type="journal article" date="2019" name="Int. J. Syst. Evol. Microbiol.">
        <title>The Global Catalogue of Microorganisms (GCM) 10K type strain sequencing project: providing services to taxonomists for standard genome sequencing and annotation.</title>
        <authorList>
            <consortium name="The Broad Institute Genomics Platform"/>
            <consortium name="The Broad Institute Genome Sequencing Center for Infectious Disease"/>
            <person name="Wu L."/>
            <person name="Ma J."/>
        </authorList>
    </citation>
    <scope>NUCLEOTIDE SEQUENCE [LARGE SCALE GENOMIC DNA]</scope>
    <source>
        <strain evidence="9">CGMCC 4.7275</strain>
    </source>
</reference>
<dbReference type="Proteomes" id="UP000660265">
    <property type="component" value="Unassembled WGS sequence"/>
</dbReference>
<dbReference type="Pfam" id="PF07690">
    <property type="entry name" value="MFS_1"/>
    <property type="match status" value="1"/>
</dbReference>
<feature type="transmembrane region" description="Helical" evidence="7">
    <location>
        <begin position="344"/>
        <end position="361"/>
    </location>
</feature>
<keyword evidence="4 7" id="KW-0812">Transmembrane</keyword>
<feature type="transmembrane region" description="Helical" evidence="7">
    <location>
        <begin position="222"/>
        <end position="244"/>
    </location>
</feature>
<keyword evidence="2" id="KW-0813">Transport</keyword>
<evidence type="ECO:0000256" key="6">
    <source>
        <dbReference type="ARBA" id="ARBA00023136"/>
    </source>
</evidence>
<keyword evidence="3" id="KW-1003">Cell membrane</keyword>
<dbReference type="InterPro" id="IPR011701">
    <property type="entry name" value="MFS"/>
</dbReference>
<evidence type="ECO:0000256" key="3">
    <source>
        <dbReference type="ARBA" id="ARBA00022475"/>
    </source>
</evidence>
<feature type="transmembrane region" description="Helical" evidence="7">
    <location>
        <begin position="48"/>
        <end position="73"/>
    </location>
</feature>
<dbReference type="RefSeq" id="WP_189111011.1">
    <property type="nucleotide sequence ID" value="NZ_BMMV01000027.1"/>
</dbReference>
<evidence type="ECO:0000313" key="9">
    <source>
        <dbReference type="Proteomes" id="UP000660265"/>
    </source>
</evidence>
<dbReference type="PANTHER" id="PTHR23517">
    <property type="entry name" value="RESISTANCE PROTEIN MDTM, PUTATIVE-RELATED-RELATED"/>
    <property type="match status" value="1"/>
</dbReference>
<feature type="transmembrane region" description="Helical" evidence="7">
    <location>
        <begin position="16"/>
        <end position="36"/>
    </location>
</feature>
<keyword evidence="9" id="KW-1185">Reference proteome</keyword>
<dbReference type="SUPFAM" id="SSF103473">
    <property type="entry name" value="MFS general substrate transporter"/>
    <property type="match status" value="1"/>
</dbReference>
<dbReference type="InterPro" id="IPR036259">
    <property type="entry name" value="MFS_trans_sf"/>
</dbReference>
<dbReference type="EMBL" id="BMMV01000027">
    <property type="protein sequence ID" value="GGK22670.1"/>
    <property type="molecule type" value="Genomic_DNA"/>
</dbReference>
<proteinExistence type="predicted"/>
<gene>
    <name evidence="8" type="ORF">GCM10011583_63270</name>
</gene>
<comment type="subcellular location">
    <subcellularLocation>
        <location evidence="1">Cell membrane</location>
        <topology evidence="1">Multi-pass membrane protein</topology>
    </subcellularLocation>
</comment>
<sequence length="411" mass="41675">MRGRLGAPGALTGPQLFLLGASFLITIGSFAVLPYMSVLLHERFGLGLGVVGAVLAVASLVQFSGGVVGAALAARIGLRATMLVALAVRTAGFAAFVPGLTRPAVAVGALFLVSCGAALYLPANKAYLVAGCGQERRPALLAASGSAFNAGIALGPPAAAPFVLTSPAGLFTGVAVLFALVGMGHVLLPSVADEAGAAEEERAPGTEEEASGAQRSLPLPPFAFTVLAVYVFMFFQHYLALYAVPRTSTAFYGTVLMGCAILLVIAQPLFARRLAALRYAAALRVGFGAMAAGTAVLALGGRAGIAVGAVLLCFGEIVLFLKNDLEALDRSAAPSATVFGRQRLAAGLGAFAAAVVGGQLYEAAERASAVPVFWVLVSAQAVLLPALLVMYVAGTARRRAGGELAGARHPR</sequence>
<name>A0ABQ2ERT7_9ACTN</name>
<comment type="caution">
    <text evidence="8">The sequence shown here is derived from an EMBL/GenBank/DDBJ whole genome shotgun (WGS) entry which is preliminary data.</text>
</comment>
<keyword evidence="6 7" id="KW-0472">Membrane</keyword>
<evidence type="ECO:0000256" key="5">
    <source>
        <dbReference type="ARBA" id="ARBA00022989"/>
    </source>
</evidence>
<dbReference type="Gene3D" id="1.20.1250.20">
    <property type="entry name" value="MFS general substrate transporter like domains"/>
    <property type="match status" value="1"/>
</dbReference>
<accession>A0ABQ2ERT7</accession>
<feature type="transmembrane region" description="Helical" evidence="7">
    <location>
        <begin position="250"/>
        <end position="270"/>
    </location>
</feature>
<dbReference type="PANTHER" id="PTHR23517:SF2">
    <property type="entry name" value="MULTIDRUG RESISTANCE PROTEIN MDTH"/>
    <property type="match status" value="1"/>
</dbReference>
<evidence type="ECO:0000256" key="2">
    <source>
        <dbReference type="ARBA" id="ARBA00022448"/>
    </source>
</evidence>
<feature type="transmembrane region" description="Helical" evidence="7">
    <location>
        <begin position="305"/>
        <end position="323"/>
    </location>
</feature>